<evidence type="ECO:0000313" key="1">
    <source>
        <dbReference type="EMBL" id="KWW20286.1"/>
    </source>
</evidence>
<protein>
    <submittedName>
        <fullName evidence="1">Uncharacterized protein</fullName>
    </submittedName>
</protein>
<keyword evidence="2" id="KW-1185">Reference proteome</keyword>
<reference evidence="1 2" key="1">
    <citation type="submission" date="2015-11" db="EMBL/GenBank/DDBJ databases">
        <title>Genome Sequence of Bacillus simplex strain VanAntwerpen2.</title>
        <authorList>
            <person name="Couger M.B."/>
        </authorList>
    </citation>
    <scope>NUCLEOTIDE SEQUENCE [LARGE SCALE GENOMIC DNA]</scope>
    <source>
        <strain evidence="1 2">VanAntwerpen02</strain>
    </source>
</reference>
<dbReference type="EMBL" id="LNNH01000018">
    <property type="protein sequence ID" value="KWW20286.1"/>
    <property type="molecule type" value="Genomic_DNA"/>
</dbReference>
<evidence type="ECO:0000313" key="2">
    <source>
        <dbReference type="Proteomes" id="UP000064189"/>
    </source>
</evidence>
<accession>A0A109MYN4</accession>
<gene>
    <name evidence="1" type="ORF">AS888_19300</name>
</gene>
<name>A0A109MYN4_9BACI</name>
<dbReference type="Proteomes" id="UP000064189">
    <property type="component" value="Unassembled WGS sequence"/>
</dbReference>
<comment type="caution">
    <text evidence="1">The sequence shown here is derived from an EMBL/GenBank/DDBJ whole genome shotgun (WGS) entry which is preliminary data.</text>
</comment>
<proteinExistence type="predicted"/>
<sequence length="180" mass="21255">MNKNKEDNYKTVRINPKEYRFLKDWAYFSESTIIDRISFLINNYKKDLLLEKENTVKSIYFLNKEHKDKFIAYLMTFPFCSYENNYLLAFYTNAAANISTKEIIEPMSWTGGWNKEKTMFTQSEKFLAMEKEEQQFVDFAMTLYDHPDPANIIKKLADIEPANLPLAQAMIRLRLNGLGI</sequence>
<organism evidence="1 2">
    <name type="scientific">Peribacillus simplex</name>
    <dbReference type="NCBI Taxonomy" id="1478"/>
    <lineage>
        <taxon>Bacteria</taxon>
        <taxon>Bacillati</taxon>
        <taxon>Bacillota</taxon>
        <taxon>Bacilli</taxon>
        <taxon>Bacillales</taxon>
        <taxon>Bacillaceae</taxon>
        <taxon>Peribacillus</taxon>
    </lineage>
</organism>
<dbReference type="AlphaFoldDB" id="A0A109MYN4"/>
<dbReference type="RefSeq" id="WP_061142115.1">
    <property type="nucleotide sequence ID" value="NZ_LNNH01000018.1"/>
</dbReference>